<keyword evidence="2" id="KW-0396">Initiation factor</keyword>
<dbReference type="GO" id="GO:0005852">
    <property type="term" value="C:eukaryotic translation initiation factor 3 complex"/>
    <property type="evidence" value="ECO:0007669"/>
    <property type="project" value="InterPro"/>
</dbReference>
<dbReference type="GO" id="GO:0003743">
    <property type="term" value="F:translation initiation factor activity"/>
    <property type="evidence" value="ECO:0007669"/>
    <property type="project" value="UniProtKB-KW"/>
</dbReference>
<evidence type="ECO:0000256" key="3">
    <source>
        <dbReference type="ARBA" id="ARBA00022917"/>
    </source>
</evidence>
<accession>A0AA38HK84</accession>
<keyword evidence="1" id="KW-0963">Cytoplasm</keyword>
<evidence type="ECO:0000256" key="1">
    <source>
        <dbReference type="ARBA" id="ARBA00022490"/>
    </source>
</evidence>
<keyword evidence="3" id="KW-0648">Protein biosynthesis</keyword>
<proteinExistence type="predicted"/>
<dbReference type="InterPro" id="IPR019382">
    <property type="entry name" value="eIF3l"/>
</dbReference>
<protein>
    <submittedName>
        <fullName evidence="4">Uncharacterized protein</fullName>
    </submittedName>
</protein>
<organism evidence="4 5">
    <name type="scientific">Zophobas morio</name>
    <dbReference type="NCBI Taxonomy" id="2755281"/>
    <lineage>
        <taxon>Eukaryota</taxon>
        <taxon>Metazoa</taxon>
        <taxon>Ecdysozoa</taxon>
        <taxon>Arthropoda</taxon>
        <taxon>Hexapoda</taxon>
        <taxon>Insecta</taxon>
        <taxon>Pterygota</taxon>
        <taxon>Neoptera</taxon>
        <taxon>Endopterygota</taxon>
        <taxon>Coleoptera</taxon>
        <taxon>Polyphaga</taxon>
        <taxon>Cucujiformia</taxon>
        <taxon>Tenebrionidae</taxon>
        <taxon>Zophobas</taxon>
    </lineage>
</organism>
<dbReference type="PANTHER" id="PTHR13242:SF0">
    <property type="entry name" value="EUKARYOTIC TRANSLATION INITIATION FACTOR 3 SUBUNIT L"/>
    <property type="match status" value="1"/>
</dbReference>
<dbReference type="EMBL" id="JALNTZ010002258">
    <property type="protein sequence ID" value="KAJ3619180.1"/>
    <property type="molecule type" value="Genomic_DNA"/>
</dbReference>
<evidence type="ECO:0000313" key="4">
    <source>
        <dbReference type="EMBL" id="KAJ3619180.1"/>
    </source>
</evidence>
<name>A0AA38HK84_9CUCU</name>
<dbReference type="Proteomes" id="UP001168821">
    <property type="component" value="Unassembled WGS sequence"/>
</dbReference>
<dbReference type="PANTHER" id="PTHR13242">
    <property type="entry name" value="EUKARYOTIC TRANSLATION INITIATION FACTOR 3"/>
    <property type="match status" value="1"/>
</dbReference>
<keyword evidence="5" id="KW-1185">Reference proteome</keyword>
<reference evidence="4" key="1">
    <citation type="journal article" date="2023" name="G3 (Bethesda)">
        <title>Whole genome assemblies of Zophobas morio and Tenebrio molitor.</title>
        <authorList>
            <person name="Kaur S."/>
            <person name="Stinson S.A."/>
            <person name="diCenzo G.C."/>
        </authorList>
    </citation>
    <scope>NUCLEOTIDE SEQUENCE</scope>
    <source>
        <strain evidence="4">QUZm001</strain>
    </source>
</reference>
<comment type="caution">
    <text evidence="4">The sequence shown here is derived from an EMBL/GenBank/DDBJ whole genome shotgun (WGS) entry which is preliminary data.</text>
</comment>
<dbReference type="Pfam" id="PF10255">
    <property type="entry name" value="Paf67"/>
    <property type="match status" value="2"/>
</dbReference>
<dbReference type="AlphaFoldDB" id="A0AA38HK84"/>
<gene>
    <name evidence="4" type="ORF">Zmor_008741</name>
</gene>
<evidence type="ECO:0000256" key="2">
    <source>
        <dbReference type="ARBA" id="ARBA00022540"/>
    </source>
</evidence>
<evidence type="ECO:0000313" key="5">
    <source>
        <dbReference type="Proteomes" id="UP001168821"/>
    </source>
</evidence>
<sequence length="206" mass="23749">MFSNVLQYILRTKPYSRSQQHGQLFKKTSQLHQLLAIAVSLQPQRIDEQLHGALRETLGEKLLKLQKGDLETYQDMFLFSCPKFIPVGNPTSADPQLDPQRSQVELFMDKVHQQLLLNTLKSYLRLYASMPLYKLFGCKCGFLQVWSEGPPLTGTLVNNSGIDFYINETQDMVHVAATKMERRYGQYFVRQIVKFNGLNETLSKIQ</sequence>